<dbReference type="EMBL" id="LFYT02000026">
    <property type="protein sequence ID" value="PVE41646.1"/>
    <property type="molecule type" value="Genomic_DNA"/>
</dbReference>
<dbReference type="AlphaFoldDB" id="A0A2T7UAA4"/>
<sequence length="64" mass="7050">MVVLFGTMLMWMEWLAKPGSVVTPCARPFVLDTGGSPRKWTNLCTSLPSPHPRATIPIPVLTRS</sequence>
<dbReference type="Proteomes" id="UP000037507">
    <property type="component" value="Unassembled WGS sequence"/>
</dbReference>
<gene>
    <name evidence="1" type="ORF">H663_016260</name>
</gene>
<evidence type="ECO:0000313" key="2">
    <source>
        <dbReference type="Proteomes" id="UP000037507"/>
    </source>
</evidence>
<evidence type="ECO:0000313" key="1">
    <source>
        <dbReference type="EMBL" id="PVE41646.1"/>
    </source>
</evidence>
<proteinExistence type="predicted"/>
<reference evidence="1" key="1">
    <citation type="submission" date="2017-04" db="EMBL/GenBank/DDBJ databases">
        <title>Unexpected and diverse lifestyles within the genus Limnohabitans.</title>
        <authorList>
            <person name="Kasalicky V."/>
            <person name="Mehrshad M."/>
            <person name="Andrei S.-A."/>
            <person name="Salcher M."/>
            <person name="Kratochvilova H."/>
            <person name="Simek K."/>
            <person name="Ghai R."/>
        </authorList>
    </citation>
    <scope>NUCLEOTIDE SEQUENCE [LARGE SCALE GENOMIC DNA]</scope>
    <source>
        <strain evidence="1">II-D5</strain>
    </source>
</reference>
<comment type="caution">
    <text evidence="1">The sequence shown here is derived from an EMBL/GenBank/DDBJ whole genome shotgun (WGS) entry which is preliminary data.</text>
</comment>
<dbReference type="STRING" id="1293045.H663_04725"/>
<accession>A0A2T7UAA4</accession>
<protein>
    <submittedName>
        <fullName evidence="1">Uncharacterized protein</fullName>
    </submittedName>
</protein>
<keyword evidence="2" id="KW-1185">Reference proteome</keyword>
<name>A0A2T7UAA4_9BURK</name>
<organism evidence="1 2">
    <name type="scientific">Limnohabitans planktonicus II-D5</name>
    <dbReference type="NCBI Taxonomy" id="1293045"/>
    <lineage>
        <taxon>Bacteria</taxon>
        <taxon>Pseudomonadati</taxon>
        <taxon>Pseudomonadota</taxon>
        <taxon>Betaproteobacteria</taxon>
        <taxon>Burkholderiales</taxon>
        <taxon>Comamonadaceae</taxon>
        <taxon>Limnohabitans</taxon>
    </lineage>
</organism>